<proteinExistence type="predicted"/>
<dbReference type="Gene3D" id="2.60.40.1120">
    <property type="entry name" value="Carboxypeptidase-like, regulatory domain"/>
    <property type="match status" value="1"/>
</dbReference>
<dbReference type="RefSeq" id="WP_278004875.1">
    <property type="nucleotide sequence ID" value="NZ_JARSBN010000003.1"/>
</dbReference>
<gene>
    <name evidence="2" type="ORF">P7122_06010</name>
</gene>
<dbReference type="SUPFAM" id="SSF49464">
    <property type="entry name" value="Carboxypeptidase regulatory domain-like"/>
    <property type="match status" value="1"/>
</dbReference>
<name>A0ABT6G042_9FLAO</name>
<reference evidence="2 3" key="1">
    <citation type="submission" date="2023-03" db="EMBL/GenBank/DDBJ databases">
        <title>Strain YYF002 represents a novel species in the genus Winogradskyella isolated from seawater.</title>
        <authorList>
            <person name="Fu Z.-Y."/>
        </authorList>
    </citation>
    <scope>NUCLEOTIDE SEQUENCE [LARGE SCALE GENOMIC DNA]</scope>
    <source>
        <strain evidence="2 3">YYF002</strain>
    </source>
</reference>
<keyword evidence="1" id="KW-0812">Transmembrane</keyword>
<organism evidence="2 3">
    <name type="scientific">Winogradskyella marincola</name>
    <dbReference type="NCBI Taxonomy" id="3037795"/>
    <lineage>
        <taxon>Bacteria</taxon>
        <taxon>Pseudomonadati</taxon>
        <taxon>Bacteroidota</taxon>
        <taxon>Flavobacteriia</taxon>
        <taxon>Flavobacteriales</taxon>
        <taxon>Flavobacteriaceae</taxon>
        <taxon>Winogradskyella</taxon>
    </lineage>
</organism>
<keyword evidence="1" id="KW-0472">Membrane</keyword>
<evidence type="ECO:0000256" key="1">
    <source>
        <dbReference type="SAM" id="Phobius"/>
    </source>
</evidence>
<protein>
    <submittedName>
        <fullName evidence="2">Carboxypeptidase-like regulatory domain-containing protein</fullName>
    </submittedName>
</protein>
<sequence length="898" mass="104339">MKNHLNRKNDNFSFSFIIRHLIFIITLFLFNISHGQDRVEISGRVLDSLGQPIEFVTVVLFDLDNNYISNYRTQINGRFKFNLKPNKSTYILKFKSLAYKATDFEVELIDDLFKYEFNVTMHSDITQLDEVVVEAEHPVSIKKDTVSFKAPSFVKKNDDVLEDLLKNLPGLEVDEDGTVKVNGIQISKLLIGGDDIFDQNYKIATKSIDVNDIQEIEIVYNFNENSVLRTIIESEKIAINVTIKDEKLGAVYGRANFGYGNEDNYLADLTLFKLDKNIKTFLIGKTNTIGTKAQDNLNSTMFNRNASGNLENYQSFSNDIISTDVVTINTLVDETYINNNKSYFNSFHVLTKPKKNIHLRGIFYYLDDDIIKRNSFNANYKTLPTFAINQSKLHNEDLQEFNYELNMKNANGGKSYIEYNGVVNTSKQATDVVLKVEENQFEETHKIKDYYISQQVSATFKMNRKNALTLSAFFLQDKNPQIYFTTNPIIDGQEAVFQQYENPIMHFGVYSKLISNKSQWNFGFVNKDEKLNSKVLNESGEILQVDDFNFINKLKYNSKDFFVFREYNFSFGKNFNLDIKAKAGYNYVSYKDETLLSNFRETNEQFYIEPELELSKEINRIGKFNLQYYFSFKQPQISDIYNGLVMTSNRGFKKGLNSLFNLYLHRISLLHAKSDFRKNIFIKSSLSYSYNQNTFGYEFINSSDFDILVKDKARNNSVLMTSIKINKNINTIRSGLFFEYGGVHRRSFVQILDNPEIAKNIINNIAIKYGSYFRGKINFKSGVKFQHSKFRTKTIKNDNTQFSSHLQFVYDISDKLIFSLDTNQVYPSKYNGVDKLYNFVDFELKYLAVKNKLNIKLIGQNLANERSFQNSYVTLIKDVNTNIFFNKVFFNLSASYRF</sequence>
<comment type="caution">
    <text evidence="2">The sequence shown here is derived from an EMBL/GenBank/DDBJ whole genome shotgun (WGS) entry which is preliminary data.</text>
</comment>
<accession>A0ABT6G042</accession>
<dbReference type="SUPFAM" id="SSF56935">
    <property type="entry name" value="Porins"/>
    <property type="match status" value="1"/>
</dbReference>
<feature type="transmembrane region" description="Helical" evidence="1">
    <location>
        <begin position="12"/>
        <end position="32"/>
    </location>
</feature>
<dbReference type="Proteomes" id="UP001529085">
    <property type="component" value="Unassembled WGS sequence"/>
</dbReference>
<keyword evidence="1" id="KW-1133">Transmembrane helix</keyword>
<dbReference type="InterPro" id="IPR008969">
    <property type="entry name" value="CarboxyPept-like_regulatory"/>
</dbReference>
<dbReference type="EMBL" id="JARSBN010000003">
    <property type="protein sequence ID" value="MDG4715416.1"/>
    <property type="molecule type" value="Genomic_DNA"/>
</dbReference>
<keyword evidence="3" id="KW-1185">Reference proteome</keyword>
<dbReference type="Pfam" id="PF13620">
    <property type="entry name" value="CarboxypepD_reg"/>
    <property type="match status" value="1"/>
</dbReference>
<evidence type="ECO:0000313" key="2">
    <source>
        <dbReference type="EMBL" id="MDG4715416.1"/>
    </source>
</evidence>
<evidence type="ECO:0000313" key="3">
    <source>
        <dbReference type="Proteomes" id="UP001529085"/>
    </source>
</evidence>